<organism evidence="2 3">
    <name type="scientific">Sporormia fimetaria CBS 119925</name>
    <dbReference type="NCBI Taxonomy" id="1340428"/>
    <lineage>
        <taxon>Eukaryota</taxon>
        <taxon>Fungi</taxon>
        <taxon>Dikarya</taxon>
        <taxon>Ascomycota</taxon>
        <taxon>Pezizomycotina</taxon>
        <taxon>Dothideomycetes</taxon>
        <taxon>Pleosporomycetidae</taxon>
        <taxon>Pleosporales</taxon>
        <taxon>Sporormiaceae</taxon>
        <taxon>Sporormia</taxon>
    </lineage>
</organism>
<feature type="compositionally biased region" description="Polar residues" evidence="1">
    <location>
        <begin position="155"/>
        <end position="169"/>
    </location>
</feature>
<dbReference type="EMBL" id="MU006572">
    <property type="protein sequence ID" value="KAF2747445.1"/>
    <property type="molecule type" value="Genomic_DNA"/>
</dbReference>
<dbReference type="Proteomes" id="UP000799440">
    <property type="component" value="Unassembled WGS sequence"/>
</dbReference>
<feature type="compositionally biased region" description="Low complexity" evidence="1">
    <location>
        <begin position="87"/>
        <end position="102"/>
    </location>
</feature>
<proteinExistence type="predicted"/>
<name>A0A6A6VA74_9PLEO</name>
<protein>
    <submittedName>
        <fullName evidence="2">Uncharacterized protein</fullName>
    </submittedName>
</protein>
<gene>
    <name evidence="2" type="ORF">M011DRAFT_44075</name>
</gene>
<keyword evidence="3" id="KW-1185">Reference proteome</keyword>
<evidence type="ECO:0000256" key="1">
    <source>
        <dbReference type="SAM" id="MobiDB-lite"/>
    </source>
</evidence>
<sequence>MVASRSRLPRRSRLITSTVTRSMKQAQQWMSTWPKLLSPTLSRRLPHRSSAMSIQTWVIRSMSSTVSKSRAAKNSAKLSRLNTMSKSPRQSLLLLPMSLSRSNPTATSLAPPLRRPTPSRQLSQRRKQTPMPKRKRVPVIPSRGRLGNTGVPSIGTVNDEVSTPSGRKISGSTKILRTRRRVCKRSWHPLQTSSARLPWMKPRCSRPLLALKTARSRLGQLRPRPQLSLPLLLGSLLSPRTVA</sequence>
<evidence type="ECO:0000313" key="2">
    <source>
        <dbReference type="EMBL" id="KAF2747445.1"/>
    </source>
</evidence>
<evidence type="ECO:0000313" key="3">
    <source>
        <dbReference type="Proteomes" id="UP000799440"/>
    </source>
</evidence>
<dbReference type="AlphaFoldDB" id="A0A6A6VA74"/>
<feature type="compositionally biased region" description="Basic residues" evidence="1">
    <location>
        <begin position="123"/>
        <end position="137"/>
    </location>
</feature>
<accession>A0A6A6VA74</accession>
<feature type="region of interest" description="Disordered" evidence="1">
    <location>
        <begin position="63"/>
        <end position="169"/>
    </location>
</feature>
<feature type="compositionally biased region" description="Polar residues" evidence="1">
    <location>
        <begin position="76"/>
        <end position="86"/>
    </location>
</feature>
<reference evidence="2" key="1">
    <citation type="journal article" date="2020" name="Stud. Mycol.">
        <title>101 Dothideomycetes genomes: a test case for predicting lifestyles and emergence of pathogens.</title>
        <authorList>
            <person name="Haridas S."/>
            <person name="Albert R."/>
            <person name="Binder M."/>
            <person name="Bloem J."/>
            <person name="Labutti K."/>
            <person name="Salamov A."/>
            <person name="Andreopoulos B."/>
            <person name="Baker S."/>
            <person name="Barry K."/>
            <person name="Bills G."/>
            <person name="Bluhm B."/>
            <person name="Cannon C."/>
            <person name="Castanera R."/>
            <person name="Culley D."/>
            <person name="Daum C."/>
            <person name="Ezra D."/>
            <person name="Gonzalez J."/>
            <person name="Henrissat B."/>
            <person name="Kuo A."/>
            <person name="Liang C."/>
            <person name="Lipzen A."/>
            <person name="Lutzoni F."/>
            <person name="Magnuson J."/>
            <person name="Mondo S."/>
            <person name="Nolan M."/>
            <person name="Ohm R."/>
            <person name="Pangilinan J."/>
            <person name="Park H.-J."/>
            <person name="Ramirez L."/>
            <person name="Alfaro M."/>
            <person name="Sun H."/>
            <person name="Tritt A."/>
            <person name="Yoshinaga Y."/>
            <person name="Zwiers L.-H."/>
            <person name="Turgeon B."/>
            <person name="Goodwin S."/>
            <person name="Spatafora J."/>
            <person name="Crous P."/>
            <person name="Grigoriev I."/>
        </authorList>
    </citation>
    <scope>NUCLEOTIDE SEQUENCE</scope>
    <source>
        <strain evidence="2">CBS 119925</strain>
    </source>
</reference>